<feature type="region of interest" description="Disordered" evidence="1">
    <location>
        <begin position="183"/>
        <end position="202"/>
    </location>
</feature>
<feature type="region of interest" description="Disordered" evidence="1">
    <location>
        <begin position="207"/>
        <end position="256"/>
    </location>
</feature>
<name>A0AA39FX32_9HYME</name>
<dbReference type="InterPro" id="IPR009764">
    <property type="entry name" value="OCIA_dom"/>
</dbReference>
<reference evidence="3" key="2">
    <citation type="submission" date="2023-03" db="EMBL/GenBank/DDBJ databases">
        <authorList>
            <person name="Inwood S.N."/>
            <person name="Skelly J.G."/>
            <person name="Guhlin J."/>
            <person name="Harrop T.W.R."/>
            <person name="Goldson S.G."/>
            <person name="Dearden P.K."/>
        </authorList>
    </citation>
    <scope>NUCLEOTIDE SEQUENCE</scope>
    <source>
        <strain evidence="3">Irish</strain>
        <tissue evidence="3">Whole body</tissue>
    </source>
</reference>
<evidence type="ECO:0000313" key="4">
    <source>
        <dbReference type="Proteomes" id="UP001168990"/>
    </source>
</evidence>
<feature type="region of interest" description="Disordered" evidence="1">
    <location>
        <begin position="121"/>
        <end position="156"/>
    </location>
</feature>
<dbReference type="Pfam" id="PF07051">
    <property type="entry name" value="OCIA"/>
    <property type="match status" value="1"/>
</dbReference>
<organism evidence="3 4">
    <name type="scientific">Microctonus aethiopoides</name>
    <dbReference type="NCBI Taxonomy" id="144406"/>
    <lineage>
        <taxon>Eukaryota</taxon>
        <taxon>Metazoa</taxon>
        <taxon>Ecdysozoa</taxon>
        <taxon>Arthropoda</taxon>
        <taxon>Hexapoda</taxon>
        <taxon>Insecta</taxon>
        <taxon>Pterygota</taxon>
        <taxon>Neoptera</taxon>
        <taxon>Endopterygota</taxon>
        <taxon>Hymenoptera</taxon>
        <taxon>Apocrita</taxon>
        <taxon>Ichneumonoidea</taxon>
        <taxon>Braconidae</taxon>
        <taxon>Euphorinae</taxon>
        <taxon>Microctonus</taxon>
    </lineage>
</organism>
<evidence type="ECO:0000256" key="1">
    <source>
        <dbReference type="SAM" id="MobiDB-lite"/>
    </source>
</evidence>
<gene>
    <name evidence="3" type="ORF">PV328_001502</name>
</gene>
<protein>
    <recommendedName>
        <fullName evidence="2">OCIA domain-containing protein</fullName>
    </recommendedName>
</protein>
<accession>A0AA39FX32</accession>
<dbReference type="Proteomes" id="UP001168990">
    <property type="component" value="Unassembled WGS sequence"/>
</dbReference>
<keyword evidence="4" id="KW-1185">Reference proteome</keyword>
<feature type="compositionally biased region" description="Low complexity" evidence="1">
    <location>
        <begin position="127"/>
        <end position="137"/>
    </location>
</feature>
<dbReference type="GO" id="GO:0005768">
    <property type="term" value="C:endosome"/>
    <property type="evidence" value="ECO:0007669"/>
    <property type="project" value="TreeGrafter"/>
</dbReference>
<feature type="compositionally biased region" description="Polar residues" evidence="1">
    <location>
        <begin position="138"/>
        <end position="156"/>
    </location>
</feature>
<evidence type="ECO:0000259" key="2">
    <source>
        <dbReference type="Pfam" id="PF07051"/>
    </source>
</evidence>
<sequence length="256" mass="28724">MNQSGPNYYGGRQMQTNPTSLDLAANGMNLQLTQDELRILKECQYNSMVLRGLPLGGVAATTFYYLMKSGTIKKNRFSLAISGITGFLIGTMSYRQICVEKLLALPNSSLKERILTAQGKQPHVRVDVQSQDAQSQSWFDNSSSTEQTPMTSSLDIEPYNQTHRFDDLPNLPLDAEAAYAINPPLQPSVGVPYTTYDDLRRNNREQYESARNYRTQERNDSMNRQSIDPRSPSYGGISSDPAPPFSSPEPRKSDFF</sequence>
<dbReference type="AlphaFoldDB" id="A0AA39FX32"/>
<proteinExistence type="predicted"/>
<dbReference type="PANTHER" id="PTHR13336:SF3">
    <property type="entry name" value="OCIA DOMAIN-CONTAINING PROTEIN 1"/>
    <property type="match status" value="1"/>
</dbReference>
<comment type="caution">
    <text evidence="3">The sequence shown here is derived from an EMBL/GenBank/DDBJ whole genome shotgun (WGS) entry which is preliminary data.</text>
</comment>
<dbReference type="InterPro" id="IPR040187">
    <property type="entry name" value="OCAD1/2"/>
</dbReference>
<evidence type="ECO:0000313" key="3">
    <source>
        <dbReference type="EMBL" id="KAK0177450.1"/>
    </source>
</evidence>
<reference evidence="3" key="1">
    <citation type="journal article" date="2023" name="bioRxiv">
        <title>Scaffold-level genome assemblies of two parasitoid biocontrol wasps reveal the parthenogenesis mechanism and an associated novel virus.</title>
        <authorList>
            <person name="Inwood S."/>
            <person name="Skelly J."/>
            <person name="Guhlin J."/>
            <person name="Harrop T."/>
            <person name="Goldson S."/>
            <person name="Dearden P."/>
        </authorList>
    </citation>
    <scope>NUCLEOTIDE SEQUENCE</scope>
    <source>
        <strain evidence="3">Irish</strain>
        <tissue evidence="3">Whole body</tissue>
    </source>
</reference>
<feature type="domain" description="OCIA" evidence="2">
    <location>
        <begin position="29"/>
        <end position="108"/>
    </location>
</feature>
<dbReference type="EMBL" id="JAQQBS010000001">
    <property type="protein sequence ID" value="KAK0177450.1"/>
    <property type="molecule type" value="Genomic_DNA"/>
</dbReference>
<dbReference type="PANTHER" id="PTHR13336">
    <property type="entry name" value="OVARIAN CARCINOMA IMMUNOREACTIVE ANTIGEN"/>
    <property type="match status" value="1"/>
</dbReference>